<feature type="region of interest" description="Disordered" evidence="6">
    <location>
        <begin position="31"/>
        <end position="94"/>
    </location>
</feature>
<dbReference type="EMBL" id="AZGY01000011">
    <property type="protein sequence ID" value="KZZ94348.1"/>
    <property type="molecule type" value="Genomic_DNA"/>
</dbReference>
<feature type="domain" description="Beta-catenin-like protein 1 N-terminal" evidence="7">
    <location>
        <begin position="96"/>
        <end position="205"/>
    </location>
</feature>
<keyword evidence="3" id="KW-0677">Repeat</keyword>
<feature type="compositionally biased region" description="Acidic residues" evidence="6">
    <location>
        <begin position="55"/>
        <end position="67"/>
    </location>
</feature>
<organism evidence="8 9">
    <name type="scientific">Moelleriella libera RCEF 2490</name>
    <dbReference type="NCBI Taxonomy" id="1081109"/>
    <lineage>
        <taxon>Eukaryota</taxon>
        <taxon>Fungi</taxon>
        <taxon>Dikarya</taxon>
        <taxon>Ascomycota</taxon>
        <taxon>Pezizomycotina</taxon>
        <taxon>Sordariomycetes</taxon>
        <taxon>Hypocreomycetidae</taxon>
        <taxon>Hypocreales</taxon>
        <taxon>Clavicipitaceae</taxon>
        <taxon>Moelleriella</taxon>
    </lineage>
</organism>
<keyword evidence="5" id="KW-0539">Nucleus</keyword>
<sequence length="584" mass="64504">MASVDDIFKYSGVPSKRKLEAIKDPNEIYKASKLGANGSSRHNHHEASNEHGDTEVAEADGDDDDFGPEMPPSAGDGEEEDGGDDEDGRFFGGGISKQESQMLDYVDGAAADIDTVPDKIDAAWLRKTALNFEKHITKNAELRAKFENDPQKFIGSEADLDADIKGLSILSEHPELYPEFVKLGSVNSLVSLLAHENTDIAIDAMEVIGELTDEDVEAPEEQWTAVVDALIEADLVGLLVSNLSRLDEEDEADRNGVYYALGILENLCSQSASATRIGQQESLLSWLLQRIQRKESLVSQNKQYAAEILAILAQASPENCLQLAKLDAVDTLLQLVAAYRKRDPDKGGEEEEYMENLFEALTCMADQSLGKTKLLEAEGVELCLIMLKEGKMSKGPALRLLDHAASTDVCIKIVEAGGLKAIFTLFIKTQDHRLLGHLLGIFASMLRLLPATSAERIRTLAKFVEKDYEKTAKLVKLHWEYSGRVRRAEQEYAQDDVDDEDVELLSRRLDAGLFTLQQIDVALAWLVAEDAGASKKIKKLLTERDEDLSSLARILSEQQQALDTSDEDSKDLSEMLSTLITFLR</sequence>
<evidence type="ECO:0000256" key="4">
    <source>
        <dbReference type="ARBA" id="ARBA00023054"/>
    </source>
</evidence>
<dbReference type="GO" id="GO:0005681">
    <property type="term" value="C:spliceosomal complex"/>
    <property type="evidence" value="ECO:0007669"/>
    <property type="project" value="TreeGrafter"/>
</dbReference>
<keyword evidence="9" id="KW-1185">Reference proteome</keyword>
<dbReference type="PANTHER" id="PTHR14978:SF0">
    <property type="entry name" value="BETA-CATENIN-LIKE PROTEIN 1"/>
    <property type="match status" value="1"/>
</dbReference>
<comment type="subcellular location">
    <subcellularLocation>
        <location evidence="1">Nucleus</location>
    </subcellularLocation>
</comment>
<evidence type="ECO:0000256" key="5">
    <source>
        <dbReference type="ARBA" id="ARBA00023242"/>
    </source>
</evidence>
<dbReference type="Gene3D" id="1.25.10.10">
    <property type="entry name" value="Leucine-rich Repeat Variant"/>
    <property type="match status" value="1"/>
</dbReference>
<feature type="compositionally biased region" description="Basic and acidic residues" evidence="6">
    <location>
        <begin position="45"/>
        <end position="54"/>
    </location>
</feature>
<evidence type="ECO:0000313" key="8">
    <source>
        <dbReference type="EMBL" id="KZZ94348.1"/>
    </source>
</evidence>
<comment type="caution">
    <text evidence="8">The sequence shown here is derived from an EMBL/GenBank/DDBJ whole genome shotgun (WGS) entry which is preliminary data.</text>
</comment>
<dbReference type="FunFam" id="1.25.10.10:FF:001136">
    <property type="entry name" value="Beta-catenin-like protein 1"/>
    <property type="match status" value="1"/>
</dbReference>
<protein>
    <submittedName>
        <fullName evidence="8">DUF1716 domain-containing protein</fullName>
    </submittedName>
</protein>
<dbReference type="OrthoDB" id="1898821at2759"/>
<evidence type="ECO:0000256" key="6">
    <source>
        <dbReference type="SAM" id="MobiDB-lite"/>
    </source>
</evidence>
<dbReference type="InterPro" id="IPR011989">
    <property type="entry name" value="ARM-like"/>
</dbReference>
<dbReference type="GO" id="GO:0010467">
    <property type="term" value="P:gene expression"/>
    <property type="evidence" value="ECO:0007669"/>
    <property type="project" value="UniProtKB-ARBA"/>
</dbReference>
<feature type="compositionally biased region" description="Acidic residues" evidence="6">
    <location>
        <begin position="76"/>
        <end position="87"/>
    </location>
</feature>
<dbReference type="STRING" id="1081109.A0A168ATW8"/>
<dbReference type="InterPro" id="IPR039678">
    <property type="entry name" value="CTNNBL1"/>
</dbReference>
<evidence type="ECO:0000256" key="2">
    <source>
        <dbReference type="ARBA" id="ARBA00022553"/>
    </source>
</evidence>
<dbReference type="PANTHER" id="PTHR14978">
    <property type="entry name" value="BETA-CATENIN-LIKE PROTEIN 1 NUCLEAR ASSOCIATED PROTEIN"/>
    <property type="match status" value="1"/>
</dbReference>
<gene>
    <name evidence="8" type="ORF">AAL_05315</name>
</gene>
<accession>A0A168ATW8</accession>
<name>A0A168ATW8_9HYPO</name>
<dbReference type="SUPFAM" id="SSF48371">
    <property type="entry name" value="ARM repeat"/>
    <property type="match status" value="1"/>
</dbReference>
<evidence type="ECO:0000256" key="3">
    <source>
        <dbReference type="ARBA" id="ARBA00022737"/>
    </source>
</evidence>
<proteinExistence type="predicted"/>
<evidence type="ECO:0000313" key="9">
    <source>
        <dbReference type="Proteomes" id="UP000078544"/>
    </source>
</evidence>
<dbReference type="Proteomes" id="UP000078544">
    <property type="component" value="Unassembled WGS sequence"/>
</dbReference>
<dbReference type="AlphaFoldDB" id="A0A168ATW8"/>
<dbReference type="SMART" id="SM01156">
    <property type="entry name" value="DUF1716"/>
    <property type="match status" value="1"/>
</dbReference>
<evidence type="ECO:0000256" key="1">
    <source>
        <dbReference type="ARBA" id="ARBA00004123"/>
    </source>
</evidence>
<dbReference type="InterPro" id="IPR013180">
    <property type="entry name" value="CTNNBL1_N"/>
</dbReference>
<dbReference type="Pfam" id="PF08216">
    <property type="entry name" value="CTNNBL"/>
    <property type="match status" value="1"/>
</dbReference>
<reference evidence="8 9" key="1">
    <citation type="journal article" date="2016" name="Genome Biol. Evol.">
        <title>Divergent and convergent evolution of fungal pathogenicity.</title>
        <authorList>
            <person name="Shang Y."/>
            <person name="Xiao G."/>
            <person name="Zheng P."/>
            <person name="Cen K."/>
            <person name="Zhan S."/>
            <person name="Wang C."/>
        </authorList>
    </citation>
    <scope>NUCLEOTIDE SEQUENCE [LARGE SCALE GENOMIC DNA]</scope>
    <source>
        <strain evidence="8 9">RCEF 2490</strain>
    </source>
</reference>
<dbReference type="InterPro" id="IPR016024">
    <property type="entry name" value="ARM-type_fold"/>
</dbReference>
<evidence type="ECO:0000259" key="7">
    <source>
        <dbReference type="SMART" id="SM01156"/>
    </source>
</evidence>
<keyword evidence="2" id="KW-0597">Phosphoprotein</keyword>
<keyword evidence="4" id="KW-0175">Coiled coil</keyword>